<feature type="signal peptide" evidence="1">
    <location>
        <begin position="1"/>
        <end position="17"/>
    </location>
</feature>
<reference evidence="2 3" key="1">
    <citation type="submission" date="2017-11" db="EMBL/GenBank/DDBJ databases">
        <title>Draft genome sequence of environmental isolate Aeromonas cavernicola sp. nov. MDC 2508.</title>
        <authorList>
            <person name="Colston S.M."/>
            <person name="Navarro A."/>
            <person name="Martinez-Murcia A.J."/>
            <person name="Graf J."/>
        </authorList>
    </citation>
    <scope>NUCLEOTIDE SEQUENCE [LARGE SCALE GENOMIC DNA]</scope>
    <source>
        <strain evidence="2 3">MDC 2508</strain>
    </source>
</reference>
<sequence length="131" mass="14758">MRNITLLLLLIPSLALAADDTSFLDYVGSKLNDLHFAVTQEVPNMFHRFVAWGIEYYTLAVITVKLETIKFAYLVAKQIAIDINISGYLVSSISQMPNGVRWALQELGFANGLNLLINAYITRFVMNIMGW</sequence>
<dbReference type="AlphaFoldDB" id="A0A2H9U4A7"/>
<keyword evidence="1" id="KW-0732">Signal</keyword>
<dbReference type="OrthoDB" id="5572690at2"/>
<evidence type="ECO:0000313" key="2">
    <source>
        <dbReference type="EMBL" id="PJG58828.1"/>
    </source>
</evidence>
<evidence type="ECO:0000313" key="3">
    <source>
        <dbReference type="Proteomes" id="UP000235861"/>
    </source>
</evidence>
<feature type="chain" id="PRO_5014187446" description="DUF2523 domain-containing protein" evidence="1">
    <location>
        <begin position="18"/>
        <end position="131"/>
    </location>
</feature>
<keyword evidence="3" id="KW-1185">Reference proteome</keyword>
<comment type="caution">
    <text evidence="2">The sequence shown here is derived from an EMBL/GenBank/DDBJ whole genome shotgun (WGS) entry which is preliminary data.</text>
</comment>
<organism evidence="2 3">
    <name type="scientific">Aeromonas cavernicola</name>
    <dbReference type="NCBI Taxonomy" id="1006623"/>
    <lineage>
        <taxon>Bacteria</taxon>
        <taxon>Pseudomonadati</taxon>
        <taxon>Pseudomonadota</taxon>
        <taxon>Gammaproteobacteria</taxon>
        <taxon>Aeromonadales</taxon>
        <taxon>Aeromonadaceae</taxon>
        <taxon>Aeromonas</taxon>
    </lineage>
</organism>
<dbReference type="EMBL" id="PGGC01000091">
    <property type="protein sequence ID" value="PJG58828.1"/>
    <property type="molecule type" value="Genomic_DNA"/>
</dbReference>
<gene>
    <name evidence="2" type="ORF">CUC53_10395</name>
</gene>
<proteinExistence type="predicted"/>
<protein>
    <recommendedName>
        <fullName evidence="4">DUF2523 domain-containing protein</fullName>
    </recommendedName>
</protein>
<evidence type="ECO:0008006" key="4">
    <source>
        <dbReference type="Google" id="ProtNLM"/>
    </source>
</evidence>
<name>A0A2H9U4A7_9GAMM</name>
<dbReference type="RefSeq" id="WP_100294095.1">
    <property type="nucleotide sequence ID" value="NZ_PGGC01000091.1"/>
</dbReference>
<evidence type="ECO:0000256" key="1">
    <source>
        <dbReference type="SAM" id="SignalP"/>
    </source>
</evidence>
<accession>A0A2H9U4A7</accession>
<dbReference type="Proteomes" id="UP000235861">
    <property type="component" value="Unassembled WGS sequence"/>
</dbReference>